<dbReference type="EMBL" id="LR215729">
    <property type="protein sequence ID" value="VEV98395.1"/>
    <property type="molecule type" value="Genomic_DNA"/>
</dbReference>
<accession>A0A653E6S2</accession>
<gene>
    <name evidence="1" type="ORF">PMYSY11_3351</name>
</gene>
<dbReference type="PROSITE" id="PS51257">
    <property type="entry name" value="PROKAR_LIPOPROTEIN"/>
    <property type="match status" value="1"/>
</dbReference>
<evidence type="ECO:0008006" key="2">
    <source>
        <dbReference type="Google" id="ProtNLM"/>
    </source>
</evidence>
<dbReference type="AlphaFoldDB" id="A0A653E6S2"/>
<protein>
    <recommendedName>
        <fullName evidence="2">Lipoprotein</fullName>
    </recommendedName>
</protein>
<sequence>MQLSRAFVFALLTIFAGCVYTGKPDAPIPSSRMQGEVKMSAGKLLFQPCDEKRQFVISDDDPTGVAQDARRLMADGATSPHADFGGQLTAGDNNDADGRFVLDTVYRLQAEGQTCHDLNFLPTVINASGTEPDWNVLVSNKGMLLKRLGKDPLVLPYVVEQLPEGRTSIASEANGERVELWVTPQRCINSMSGGVQHLSAELRLNGTVMRGCAYYGGAYDR</sequence>
<name>A0A653E6S2_9PSED</name>
<evidence type="ECO:0000313" key="1">
    <source>
        <dbReference type="EMBL" id="VEV98395.1"/>
    </source>
</evidence>
<proteinExistence type="predicted"/>
<reference evidence="1" key="1">
    <citation type="submission" date="2019-02" db="EMBL/GenBank/DDBJ databases">
        <authorList>
            <consortium name="Genoscope - CEA"/>
            <person name="William W."/>
        </authorList>
    </citation>
    <scope>NUCLEOTIDE SEQUENCE [LARGE SCALE GENOMIC DNA]</scope>
    <source>
        <strain evidence="1">YSy11</strain>
    </source>
</reference>
<dbReference type="RefSeq" id="WP_150548892.1">
    <property type="nucleotide sequence ID" value="NZ_LR215729.2"/>
</dbReference>
<organism evidence="1">
    <name type="scientific">Pseudomonas marincola</name>
    <dbReference type="NCBI Taxonomy" id="437900"/>
    <lineage>
        <taxon>Bacteria</taxon>
        <taxon>Pseudomonadati</taxon>
        <taxon>Pseudomonadota</taxon>
        <taxon>Gammaproteobacteria</taxon>
        <taxon>Pseudomonadales</taxon>
        <taxon>Pseudomonadaceae</taxon>
        <taxon>Pseudomonas</taxon>
    </lineage>
</organism>